<feature type="signal peptide" evidence="1">
    <location>
        <begin position="1"/>
        <end position="20"/>
    </location>
</feature>
<reference evidence="2 3" key="1">
    <citation type="submission" date="2018-12" db="EMBL/GenBank/DDBJ databases">
        <title>Sequencing of bacterial isolates from soil warming experiment in Harvard Forest, Massachusetts, USA.</title>
        <authorList>
            <person name="Deangelis K."/>
        </authorList>
    </citation>
    <scope>NUCLEOTIDE SEQUENCE [LARGE SCALE GENOMIC DNA]</scope>
    <source>
        <strain evidence="2 3">EB153</strain>
    </source>
</reference>
<dbReference type="RefSeq" id="WP_125485074.1">
    <property type="nucleotide sequence ID" value="NZ_RSDW01000001.1"/>
</dbReference>
<sequence>MRKISCLALLLVGVAMTGFAQGGGVRAASKPDMNGTWKLNVAQSDFGEAPPPIRQSEVVKQAGDEFAIEITLEREQGKQHYTLRFQVGGAEMPLAKGSFADDAPFRVLSVKGEWQGPVLVVTEKVSFQGEEGTLKASYSLSGDRKVLRKATHVSMSAGEFDTKTVYDKE</sequence>
<gene>
    <name evidence="2" type="ORF">EDE15_1995</name>
</gene>
<name>A0A428MI72_9BACT</name>
<feature type="chain" id="PRO_5018970782" description="Lipocalin-like protein" evidence="1">
    <location>
        <begin position="21"/>
        <end position="169"/>
    </location>
</feature>
<protein>
    <recommendedName>
        <fullName evidence="4">Lipocalin-like protein</fullName>
    </recommendedName>
</protein>
<evidence type="ECO:0008006" key="4">
    <source>
        <dbReference type="Google" id="ProtNLM"/>
    </source>
</evidence>
<evidence type="ECO:0000256" key="1">
    <source>
        <dbReference type="SAM" id="SignalP"/>
    </source>
</evidence>
<dbReference type="Proteomes" id="UP000269669">
    <property type="component" value="Unassembled WGS sequence"/>
</dbReference>
<proteinExistence type="predicted"/>
<organism evidence="2 3">
    <name type="scientific">Edaphobacter aggregans</name>
    <dbReference type="NCBI Taxonomy" id="570835"/>
    <lineage>
        <taxon>Bacteria</taxon>
        <taxon>Pseudomonadati</taxon>
        <taxon>Acidobacteriota</taxon>
        <taxon>Terriglobia</taxon>
        <taxon>Terriglobales</taxon>
        <taxon>Acidobacteriaceae</taxon>
        <taxon>Edaphobacter</taxon>
    </lineage>
</organism>
<comment type="caution">
    <text evidence="2">The sequence shown here is derived from an EMBL/GenBank/DDBJ whole genome shotgun (WGS) entry which is preliminary data.</text>
</comment>
<keyword evidence="1" id="KW-0732">Signal</keyword>
<dbReference type="OrthoDB" id="120452at2"/>
<dbReference type="AlphaFoldDB" id="A0A428MI72"/>
<accession>A0A428MI72</accession>
<evidence type="ECO:0000313" key="2">
    <source>
        <dbReference type="EMBL" id="RSL16479.1"/>
    </source>
</evidence>
<dbReference type="EMBL" id="RSDW01000001">
    <property type="protein sequence ID" value="RSL16479.1"/>
    <property type="molecule type" value="Genomic_DNA"/>
</dbReference>
<evidence type="ECO:0000313" key="3">
    <source>
        <dbReference type="Proteomes" id="UP000269669"/>
    </source>
</evidence>
<keyword evidence="3" id="KW-1185">Reference proteome</keyword>